<keyword evidence="1 3" id="KW-0210">Decarboxylase</keyword>
<evidence type="ECO:0000256" key="2">
    <source>
        <dbReference type="ARBA" id="ARBA00023239"/>
    </source>
</evidence>
<dbReference type="UniPathway" id="UPA00241">
    <property type="reaction ID" value="UER00353"/>
</dbReference>
<comment type="caution">
    <text evidence="3">Lacks conserved residue(s) required for the propagation of feature annotation.</text>
</comment>
<reference evidence="8" key="1">
    <citation type="submission" date="2017-02" db="EMBL/GenBank/DDBJ databases">
        <authorList>
            <person name="Tetz G."/>
            <person name="Tetz V."/>
        </authorList>
    </citation>
    <scope>NUCLEOTIDE SEQUENCE [LARGE SCALE GENOMIC DNA]</scope>
    <source>
        <strain evidence="8">VT16-26</strain>
    </source>
</reference>
<feature type="domain" description="Flavoprotein" evidence="5">
    <location>
        <begin position="6"/>
        <end position="178"/>
    </location>
</feature>
<comment type="pathway">
    <text evidence="3 4">Cofactor biosynthesis; coenzyme A biosynthesis; CoA from (R)-pantothenate: step 2/5.</text>
</comment>
<dbReference type="GO" id="GO:0010181">
    <property type="term" value="F:FMN binding"/>
    <property type="evidence" value="ECO:0007669"/>
    <property type="project" value="UniProtKB-UniRule"/>
</dbReference>
<dbReference type="InterPro" id="IPR035929">
    <property type="entry name" value="CoaB-like_sf"/>
</dbReference>
<dbReference type="EC" id="6.3.2.5" evidence="3"/>
<dbReference type="AlphaFoldDB" id="A0A202C2V8"/>
<keyword evidence="3" id="KW-0479">Metal-binding</keyword>
<proteinExistence type="inferred from homology"/>
<dbReference type="GO" id="GO:0015941">
    <property type="term" value="P:pantothenate catabolic process"/>
    <property type="evidence" value="ECO:0007669"/>
    <property type="project" value="InterPro"/>
</dbReference>
<comment type="cofactor">
    <cofactor evidence="3">
        <name>Mg(2+)</name>
        <dbReference type="ChEBI" id="CHEBI:18420"/>
    </cofactor>
</comment>
<dbReference type="NCBIfam" id="TIGR00521">
    <property type="entry name" value="coaBC_dfp"/>
    <property type="match status" value="1"/>
</dbReference>
<feature type="binding site" evidence="3">
    <location>
        <position position="291"/>
    </location>
    <ligand>
        <name>CTP</name>
        <dbReference type="ChEBI" id="CHEBI:37563"/>
    </ligand>
</feature>
<comment type="catalytic activity">
    <reaction evidence="3 4">
        <text>N-[(R)-4-phosphopantothenoyl]-L-cysteine + H(+) = (R)-4'-phosphopantetheine + CO2</text>
        <dbReference type="Rhea" id="RHEA:16793"/>
        <dbReference type="ChEBI" id="CHEBI:15378"/>
        <dbReference type="ChEBI" id="CHEBI:16526"/>
        <dbReference type="ChEBI" id="CHEBI:59458"/>
        <dbReference type="ChEBI" id="CHEBI:61723"/>
        <dbReference type="EC" id="4.1.1.36"/>
    </reaction>
</comment>
<dbReference type="InterPro" id="IPR005252">
    <property type="entry name" value="CoaBC"/>
</dbReference>
<dbReference type="SUPFAM" id="SSF102645">
    <property type="entry name" value="CoaB-like"/>
    <property type="match status" value="1"/>
</dbReference>
<dbReference type="Gene3D" id="3.40.50.1950">
    <property type="entry name" value="Flavin prenyltransferase-like"/>
    <property type="match status" value="1"/>
</dbReference>
<evidence type="ECO:0000256" key="4">
    <source>
        <dbReference type="RuleBase" id="RU364078"/>
    </source>
</evidence>
<dbReference type="Proteomes" id="UP000196355">
    <property type="component" value="Unassembled WGS sequence"/>
</dbReference>
<keyword evidence="2 3" id="KW-0456">Lyase</keyword>
<sequence>MSLSGKKILIAISGGIAAYKIHFLIRDFVKKGAEIQVIMTPDAENFVTKLSISTLSKKPVYSDFYSDNGTWNSHVEMALWADVMIVAPCTASTLSKMVHGLCDNLVIATYMSAKCPVFIAPAMDLDMYAHPSTTKNLELAESFGHHIIPAESGELASGLIGQGRMAEPETIVHSIEDFFDSKTKKTLAGKTVLITAGPTYEAIDPVRFIGNHSSGKMGFSLAEQAAKRGAKVILISGPSAQKINNENIELHKVTSAKEMLSKVLEFYDTTDIGIASAAVADYAPKEIAKEKIKKNDENLTIELVKNPDILKTMGEKKTHQFLVGFALETQNEEENAKGKLEKKNLDMIVLNSLRDEGAGFKNDTNKIKIFTKTGKTEFDLKSKDEVAKDILDFVESQLLK</sequence>
<evidence type="ECO:0000259" key="6">
    <source>
        <dbReference type="Pfam" id="PF04127"/>
    </source>
</evidence>
<comment type="similarity">
    <text evidence="3 4">In the N-terminal section; belongs to the HFCD (homo-oligomeric flavin containing Cys decarboxylase) superfamily.</text>
</comment>
<feature type="binding site" evidence="3">
    <location>
        <position position="339"/>
    </location>
    <ligand>
        <name>CTP</name>
        <dbReference type="ChEBI" id="CHEBI:37563"/>
    </ligand>
</feature>
<protein>
    <recommendedName>
        <fullName evidence="3">Coenzyme A biosynthesis bifunctional protein CoaBC</fullName>
    </recommendedName>
    <alternativeName>
        <fullName evidence="3">DNA/pantothenate metabolism flavoprotein</fullName>
    </alternativeName>
    <alternativeName>
        <fullName evidence="3">Phosphopantothenoylcysteine synthetase/decarboxylase</fullName>
        <shortName evidence="3">PPCS-PPCDC</shortName>
    </alternativeName>
    <domain>
        <recommendedName>
            <fullName evidence="3">Phosphopantothenoylcysteine decarboxylase</fullName>
            <shortName evidence="3">PPC decarboxylase</shortName>
            <shortName evidence="3">PPC-DC</shortName>
            <ecNumber evidence="3">4.1.1.36</ecNumber>
        </recommendedName>
        <alternativeName>
            <fullName evidence="3">CoaC</fullName>
        </alternativeName>
    </domain>
    <domain>
        <recommendedName>
            <fullName evidence="3">Phosphopantothenate--cysteine ligase</fullName>
            <ecNumber evidence="3">6.3.2.5</ecNumber>
        </recommendedName>
        <alternativeName>
            <fullName evidence="3">CoaB</fullName>
        </alternativeName>
        <alternativeName>
            <fullName evidence="3">Phosphopantothenoylcysteine synthetase</fullName>
            <shortName evidence="3">PPC synthetase</shortName>
            <shortName evidence="3">PPC-S</shortName>
        </alternativeName>
    </domain>
</protein>
<feature type="binding site" evidence="3">
    <location>
        <begin position="307"/>
        <end position="310"/>
    </location>
    <ligand>
        <name>CTP</name>
        <dbReference type="ChEBI" id="CHEBI:37563"/>
    </ligand>
</feature>
<comment type="similarity">
    <text evidence="3 4">In the C-terminal section; belongs to the PPC synthetase family.</text>
</comment>
<dbReference type="GO" id="GO:0004633">
    <property type="term" value="F:phosphopantothenoylcysteine decarboxylase activity"/>
    <property type="evidence" value="ECO:0007669"/>
    <property type="project" value="UniProtKB-UniRule"/>
</dbReference>
<comment type="catalytic activity">
    <reaction evidence="3 4">
        <text>(R)-4'-phosphopantothenate + L-cysteine + CTP = N-[(R)-4-phosphopantothenoyl]-L-cysteine + CMP + diphosphate + H(+)</text>
        <dbReference type="Rhea" id="RHEA:19397"/>
        <dbReference type="ChEBI" id="CHEBI:10986"/>
        <dbReference type="ChEBI" id="CHEBI:15378"/>
        <dbReference type="ChEBI" id="CHEBI:33019"/>
        <dbReference type="ChEBI" id="CHEBI:35235"/>
        <dbReference type="ChEBI" id="CHEBI:37563"/>
        <dbReference type="ChEBI" id="CHEBI:59458"/>
        <dbReference type="ChEBI" id="CHEBI:60377"/>
        <dbReference type="EC" id="6.3.2.5"/>
    </reaction>
</comment>
<dbReference type="PANTHER" id="PTHR14359">
    <property type="entry name" value="HOMO-OLIGOMERIC FLAVIN CONTAINING CYS DECARBOXYLASE FAMILY"/>
    <property type="match status" value="1"/>
</dbReference>
<feature type="region of interest" description="Phosphopantothenate--cysteine ligase" evidence="3">
    <location>
        <begin position="192"/>
        <end position="400"/>
    </location>
</feature>
<dbReference type="InterPro" id="IPR003382">
    <property type="entry name" value="Flavoprotein"/>
</dbReference>
<dbReference type="Gene3D" id="3.40.50.10300">
    <property type="entry name" value="CoaB-like"/>
    <property type="match status" value="1"/>
</dbReference>
<dbReference type="GO" id="GO:0004632">
    <property type="term" value="F:phosphopantothenate--cysteine ligase activity"/>
    <property type="evidence" value="ECO:0007669"/>
    <property type="project" value="UniProtKB-UniRule"/>
</dbReference>
<dbReference type="EMBL" id="MVAG01000108">
    <property type="protein sequence ID" value="OVE58119.1"/>
    <property type="molecule type" value="Genomic_DNA"/>
</dbReference>
<dbReference type="InterPro" id="IPR007085">
    <property type="entry name" value="DNA/pantothenate-metab_flavo_C"/>
</dbReference>
<evidence type="ECO:0000313" key="8">
    <source>
        <dbReference type="Proteomes" id="UP000196355"/>
    </source>
</evidence>
<feature type="region of interest" description="Phosphopantothenoylcysteine decarboxylase" evidence="3">
    <location>
        <begin position="1"/>
        <end position="191"/>
    </location>
</feature>
<comment type="cofactor">
    <cofactor evidence="3">
        <name>FMN</name>
        <dbReference type="ChEBI" id="CHEBI:58210"/>
    </cofactor>
    <text evidence="3">Binds 1 FMN per subunit.</text>
</comment>
<evidence type="ECO:0000256" key="1">
    <source>
        <dbReference type="ARBA" id="ARBA00022793"/>
    </source>
</evidence>
<dbReference type="InterPro" id="IPR036551">
    <property type="entry name" value="Flavin_trans-like"/>
</dbReference>
<dbReference type="GO" id="GO:0015937">
    <property type="term" value="P:coenzyme A biosynthetic process"/>
    <property type="evidence" value="ECO:0007669"/>
    <property type="project" value="UniProtKB-UniRule"/>
</dbReference>
<comment type="function">
    <text evidence="3">Catalyzes two sequential steps in the biosynthesis of coenzyme A. In the first step cysteine is conjugated to 4'-phosphopantothenate to form 4-phosphopantothenoylcysteine. In the second step the latter compound is decarboxylated to form 4'-phosphopantotheine.</text>
</comment>
<dbReference type="Pfam" id="PF02441">
    <property type="entry name" value="Flavoprotein"/>
    <property type="match status" value="1"/>
</dbReference>
<name>A0A202C2V8_9FLAO</name>
<feature type="binding site" evidence="3">
    <location>
        <position position="343"/>
    </location>
    <ligand>
        <name>CTP</name>
        <dbReference type="ChEBI" id="CHEBI:37563"/>
    </ligand>
</feature>
<dbReference type="HAMAP" id="MF_02225">
    <property type="entry name" value="CoaBC"/>
    <property type="match status" value="1"/>
</dbReference>
<accession>A0A202C2V8</accession>
<feature type="domain" description="DNA/pantothenate metabolism flavoprotein C-terminal" evidence="6">
    <location>
        <begin position="187"/>
        <end position="395"/>
    </location>
</feature>
<evidence type="ECO:0000259" key="5">
    <source>
        <dbReference type="Pfam" id="PF02441"/>
    </source>
</evidence>
<dbReference type="SUPFAM" id="SSF52507">
    <property type="entry name" value="Homo-oligomeric flavin-containing Cys decarboxylases, HFCD"/>
    <property type="match status" value="1"/>
</dbReference>
<keyword evidence="3 4" id="KW-0285">Flavoprotein</keyword>
<feature type="binding site" evidence="3">
    <location>
        <position position="325"/>
    </location>
    <ligand>
        <name>CTP</name>
        <dbReference type="ChEBI" id="CHEBI:37563"/>
    </ligand>
</feature>
<comment type="function">
    <text evidence="4">Catalyzes two steps in the biosynthesis of coenzyme A. In the first step cysteine is conjugated to 4'-phosphopantothenate to form 4-phosphopantothenoylcysteine, in the latter compound is decarboxylated to form 4'-phosphopantotheine.</text>
</comment>
<evidence type="ECO:0000313" key="7">
    <source>
        <dbReference type="EMBL" id="OVE58119.1"/>
    </source>
</evidence>
<comment type="pathway">
    <text evidence="3 4">Cofactor biosynthesis; coenzyme A biosynthesis; CoA from (R)-pantothenate: step 3/5.</text>
</comment>
<keyword evidence="3" id="KW-0460">Magnesium</keyword>
<keyword evidence="3" id="KW-0511">Multifunctional enzyme</keyword>
<dbReference type="GO" id="GO:0071513">
    <property type="term" value="C:phosphopantothenoylcysteine decarboxylase complex"/>
    <property type="evidence" value="ECO:0007669"/>
    <property type="project" value="TreeGrafter"/>
</dbReference>
<comment type="caution">
    <text evidence="7">The sequence shown here is derived from an EMBL/GenBank/DDBJ whole genome shotgun (WGS) entry which is preliminary data.</text>
</comment>
<evidence type="ECO:0000256" key="3">
    <source>
        <dbReference type="HAMAP-Rule" id="MF_02225"/>
    </source>
</evidence>
<dbReference type="Pfam" id="PF04127">
    <property type="entry name" value="DFP"/>
    <property type="match status" value="1"/>
</dbReference>
<organism evidence="7 8">
    <name type="scientific">Chryseobacterium mucoviscidosis</name>
    <dbReference type="NCBI Taxonomy" id="1945581"/>
    <lineage>
        <taxon>Bacteria</taxon>
        <taxon>Pseudomonadati</taxon>
        <taxon>Bacteroidota</taxon>
        <taxon>Flavobacteriia</taxon>
        <taxon>Flavobacteriales</taxon>
        <taxon>Weeksellaceae</taxon>
        <taxon>Chryseobacterium group</taxon>
        <taxon>Chryseobacterium</taxon>
    </lineage>
</organism>
<gene>
    <name evidence="3" type="primary">coaBC</name>
    <name evidence="7" type="ORF">B0E34_08025</name>
</gene>
<keyword evidence="3 4" id="KW-0288">FMN</keyword>
<keyword evidence="8" id="KW-1185">Reference proteome</keyword>
<dbReference type="PANTHER" id="PTHR14359:SF6">
    <property type="entry name" value="PHOSPHOPANTOTHENOYLCYSTEINE DECARBOXYLASE"/>
    <property type="match status" value="1"/>
</dbReference>
<dbReference type="RefSeq" id="WP_087708523.1">
    <property type="nucleotide sequence ID" value="NZ_MVAG01000108.1"/>
</dbReference>
<dbReference type="EC" id="4.1.1.36" evidence="3"/>
<keyword evidence="3 4" id="KW-0436">Ligase</keyword>
<dbReference type="GO" id="GO:0046872">
    <property type="term" value="F:metal ion binding"/>
    <property type="evidence" value="ECO:0007669"/>
    <property type="project" value="UniProtKB-KW"/>
</dbReference>
<feature type="binding site" evidence="3">
    <location>
        <position position="281"/>
    </location>
    <ligand>
        <name>CTP</name>
        <dbReference type="ChEBI" id="CHEBI:37563"/>
    </ligand>
</feature>